<keyword evidence="2" id="KW-1185">Reference proteome</keyword>
<protein>
    <submittedName>
        <fullName evidence="1 3">Uncharacterized protein</fullName>
    </submittedName>
</protein>
<dbReference type="WBParaSite" id="SCUD_0000562601-mRNA-1">
    <property type="protein sequence ID" value="SCUD_0000562601-mRNA-1"/>
    <property type="gene ID" value="SCUD_0000562601"/>
</dbReference>
<dbReference type="Proteomes" id="UP000279833">
    <property type="component" value="Unassembled WGS sequence"/>
</dbReference>
<reference evidence="1 2" key="2">
    <citation type="submission" date="2018-11" db="EMBL/GenBank/DDBJ databases">
        <authorList>
            <consortium name="Pathogen Informatics"/>
        </authorList>
    </citation>
    <scope>NUCLEOTIDE SEQUENCE [LARGE SCALE GENOMIC DNA]</scope>
    <source>
        <strain evidence="1">Dakar</strain>
        <strain evidence="2">Dakar, Senegal</strain>
    </source>
</reference>
<evidence type="ECO:0000313" key="3">
    <source>
        <dbReference type="WBParaSite" id="SCUD_0000562601-mRNA-1"/>
    </source>
</evidence>
<accession>A0A183JSD6</accession>
<dbReference type="EMBL" id="UZAK01009631">
    <property type="protein sequence ID" value="VDO97114.1"/>
    <property type="molecule type" value="Genomic_DNA"/>
</dbReference>
<evidence type="ECO:0000313" key="1">
    <source>
        <dbReference type="EMBL" id="VDO97114.1"/>
    </source>
</evidence>
<sequence>MTYWLNLFQHFNRKTLHTSMNRTKLSKCFACACHGLFNANF</sequence>
<evidence type="ECO:0000313" key="2">
    <source>
        <dbReference type="Proteomes" id="UP000279833"/>
    </source>
</evidence>
<reference evidence="3" key="1">
    <citation type="submission" date="2016-06" db="UniProtKB">
        <authorList>
            <consortium name="WormBaseParasite"/>
        </authorList>
    </citation>
    <scope>IDENTIFICATION</scope>
</reference>
<organism evidence="3">
    <name type="scientific">Schistosoma curassoni</name>
    <dbReference type="NCBI Taxonomy" id="6186"/>
    <lineage>
        <taxon>Eukaryota</taxon>
        <taxon>Metazoa</taxon>
        <taxon>Spiralia</taxon>
        <taxon>Lophotrochozoa</taxon>
        <taxon>Platyhelminthes</taxon>
        <taxon>Trematoda</taxon>
        <taxon>Digenea</taxon>
        <taxon>Strigeidida</taxon>
        <taxon>Schistosomatoidea</taxon>
        <taxon>Schistosomatidae</taxon>
        <taxon>Schistosoma</taxon>
    </lineage>
</organism>
<proteinExistence type="predicted"/>
<name>A0A183JSD6_9TREM</name>
<gene>
    <name evidence="1" type="ORF">SCUD_LOCUS5626</name>
</gene>
<dbReference type="AlphaFoldDB" id="A0A183JSD6"/>